<evidence type="ECO:0000259" key="1">
    <source>
        <dbReference type="Pfam" id="PF04471"/>
    </source>
</evidence>
<dbReference type="KEGG" id="paa:Paes_2382"/>
<dbReference type="eggNOG" id="COG0464">
    <property type="taxonomic scope" value="Bacteria"/>
</dbReference>
<gene>
    <name evidence="3" type="ordered locus">Paes_2382</name>
</gene>
<reference evidence="3" key="1">
    <citation type="submission" date="2008-06" db="EMBL/GenBank/DDBJ databases">
        <title>Complete sequence of plasmid of Prosthecochloris aestuarii DSM 271.</title>
        <authorList>
            <consortium name="US DOE Joint Genome Institute"/>
            <person name="Lucas S."/>
            <person name="Copeland A."/>
            <person name="Lapidus A."/>
            <person name="Glavina del Rio T."/>
            <person name="Dalin E."/>
            <person name="Tice H."/>
            <person name="Bruce D."/>
            <person name="Goodwin L."/>
            <person name="Pitluck S."/>
            <person name="Schmutz J."/>
            <person name="Larimer F."/>
            <person name="Land M."/>
            <person name="Hauser L."/>
            <person name="Kyrpides N."/>
            <person name="Anderson I."/>
            <person name="Liu Z."/>
            <person name="Li T."/>
            <person name="Zhao F."/>
            <person name="Overmann J."/>
            <person name="Bryant D.A."/>
            <person name="Richardson P."/>
        </authorList>
    </citation>
    <scope>NUCLEOTIDE SEQUENCE [LARGE SCALE GENOMIC DNA]</scope>
    <source>
        <strain evidence="3">DSM 271</strain>
        <plasmid evidence="3">pPAES01</plasmid>
    </source>
</reference>
<dbReference type="GO" id="GO:0004519">
    <property type="term" value="F:endonuclease activity"/>
    <property type="evidence" value="ECO:0007669"/>
    <property type="project" value="InterPro"/>
</dbReference>
<dbReference type="GO" id="GO:0009307">
    <property type="term" value="P:DNA restriction-modification system"/>
    <property type="evidence" value="ECO:0007669"/>
    <property type="project" value="InterPro"/>
</dbReference>
<dbReference type="Proteomes" id="UP000002725">
    <property type="component" value="Plasmid pPAES01"/>
</dbReference>
<dbReference type="InterPro" id="IPR027417">
    <property type="entry name" value="P-loop_NTPase"/>
</dbReference>
<name>B4S9P6_PROA2</name>
<dbReference type="Pfam" id="PF04471">
    <property type="entry name" value="Mrr_cat"/>
    <property type="match status" value="1"/>
</dbReference>
<organism evidence="3 4">
    <name type="scientific">Prosthecochloris aestuarii (strain DSM 271 / SK 413)</name>
    <dbReference type="NCBI Taxonomy" id="290512"/>
    <lineage>
        <taxon>Bacteria</taxon>
        <taxon>Pseudomonadati</taxon>
        <taxon>Chlorobiota</taxon>
        <taxon>Chlorobiia</taxon>
        <taxon>Chlorobiales</taxon>
        <taxon>Chlorobiaceae</taxon>
        <taxon>Prosthecochloris</taxon>
    </lineage>
</organism>
<dbReference type="Gene3D" id="3.40.50.300">
    <property type="entry name" value="P-loop containing nucleotide triphosphate hydrolases"/>
    <property type="match status" value="1"/>
</dbReference>
<evidence type="ECO:0000259" key="2">
    <source>
        <dbReference type="Pfam" id="PF20720"/>
    </source>
</evidence>
<dbReference type="HOGENOM" id="CLU_019601_1_0_10"/>
<evidence type="ECO:0000313" key="4">
    <source>
        <dbReference type="Proteomes" id="UP000002725"/>
    </source>
</evidence>
<proteinExistence type="predicted"/>
<protein>
    <submittedName>
        <fullName evidence="3">Uncharacterized protein</fullName>
    </submittedName>
</protein>
<sequence length="767" mass="87628">MYDFKTLSAYDFELLVRDLLQKRLCVDLESFKSGRDGGVDLRYAPANDNELVVQCKHYAATGYTGLLSSLKKENMKVKRLAPSRYCIATSVPLTPDNKREIRSIFTPFSQSESDIFGLEDLNNLLSQYPDVERHHYKLWLTSTTVLERIVHSNVYNQTVQLVEEIQQKVRFYVQNTSFFDAVELLKEYRYCIVSGNPGIGKTFLAQMLLLEYIRQGYEPVVVRSHISEAFKLLKGNTKQVFYYDDFLGQTGWEDKLEKNEEQSILDFIAYVRSHKHAVFVLTTREYILQQARSVYEKLHAADFDNAKCIIELASYTRRNRAHILLNHVFFSDIPQEHKKELARKRNLLPIVDHRNYSPRIVEWMSGVQNIHGCSPGDYPDTFIKKLDDPENLWLHAYRNHLSPAARSMLLVLFSFQSPVDSDDLREAYESFRSLEAKRFGAMRAANEFTTVLDELEGSFIRCELNAHSVAVAFHNPSVRDFLEKHMSLNSDQAALLCDSLVFYDQFRGAFTPRATRHQRNPTRIGEGLERASIASAALRTVTRAAKRHFVNIKQDGTGHAVTMISTNLEMNIAHAIRMTADLPDSERTSLAVQVLVHEEKRIEEGTASPSHLPEVLSAATSVPGIEDVTERLINAGARLYDAANEYEELDQFVALRDFIKAAPGAIEEELILAVGEKLSQDADTVFDCEIDQADNDSQLDELEDTATSFELVFGASLESIYELVEERKEELKMLYDEPPNDWHDEDPMRDREATDSEIVEMFGCLSE</sequence>
<dbReference type="AlphaFoldDB" id="B4S9P6"/>
<feature type="domain" description="Restriction endonuclease type IV Mrr" evidence="1">
    <location>
        <begin position="5"/>
        <end position="60"/>
    </location>
</feature>
<keyword evidence="4" id="KW-1185">Reference proteome</keyword>
<dbReference type="InterPro" id="IPR007560">
    <property type="entry name" value="Restrct_endonuc_IV_Mrr"/>
</dbReference>
<dbReference type="Pfam" id="PF20720">
    <property type="entry name" value="nSTAND3"/>
    <property type="match status" value="1"/>
</dbReference>
<feature type="domain" description="Novel STAND NTPase 3" evidence="2">
    <location>
        <begin position="172"/>
        <end position="329"/>
    </location>
</feature>
<dbReference type="GO" id="GO:0003677">
    <property type="term" value="F:DNA binding"/>
    <property type="evidence" value="ECO:0007669"/>
    <property type="project" value="InterPro"/>
</dbReference>
<dbReference type="RefSeq" id="WP_012509578.1">
    <property type="nucleotide sequence ID" value="NC_011061.1"/>
</dbReference>
<dbReference type="SUPFAM" id="SSF52540">
    <property type="entry name" value="P-loop containing nucleoside triphosphate hydrolases"/>
    <property type="match status" value="1"/>
</dbReference>
<keyword evidence="3" id="KW-0614">Plasmid</keyword>
<geneLocation type="plasmid" evidence="3 4">
    <name>pPAES01</name>
</geneLocation>
<dbReference type="InterPro" id="IPR049050">
    <property type="entry name" value="nSTAND3"/>
</dbReference>
<accession>B4S9P6</accession>
<evidence type="ECO:0000313" key="3">
    <source>
        <dbReference type="EMBL" id="ACF47373.1"/>
    </source>
</evidence>
<dbReference type="EMBL" id="CP001109">
    <property type="protein sequence ID" value="ACF47373.1"/>
    <property type="molecule type" value="Genomic_DNA"/>
</dbReference>